<gene>
    <name evidence="1" type="ORF">BU25DRAFT_301776</name>
</gene>
<evidence type="ECO:0000313" key="1">
    <source>
        <dbReference type="EMBL" id="KAF2631053.1"/>
    </source>
</evidence>
<organism evidence="1 2">
    <name type="scientific">Macroventuria anomochaeta</name>
    <dbReference type="NCBI Taxonomy" id="301207"/>
    <lineage>
        <taxon>Eukaryota</taxon>
        <taxon>Fungi</taxon>
        <taxon>Dikarya</taxon>
        <taxon>Ascomycota</taxon>
        <taxon>Pezizomycotina</taxon>
        <taxon>Dothideomycetes</taxon>
        <taxon>Pleosporomycetidae</taxon>
        <taxon>Pleosporales</taxon>
        <taxon>Pleosporineae</taxon>
        <taxon>Didymellaceae</taxon>
        <taxon>Macroventuria</taxon>
    </lineage>
</organism>
<dbReference type="EMBL" id="MU006705">
    <property type="protein sequence ID" value="KAF2631053.1"/>
    <property type="molecule type" value="Genomic_DNA"/>
</dbReference>
<reference evidence="1" key="1">
    <citation type="journal article" date="2020" name="Stud. Mycol.">
        <title>101 Dothideomycetes genomes: a test case for predicting lifestyles and emergence of pathogens.</title>
        <authorList>
            <person name="Haridas S."/>
            <person name="Albert R."/>
            <person name="Binder M."/>
            <person name="Bloem J."/>
            <person name="Labutti K."/>
            <person name="Salamov A."/>
            <person name="Andreopoulos B."/>
            <person name="Baker S."/>
            <person name="Barry K."/>
            <person name="Bills G."/>
            <person name="Bluhm B."/>
            <person name="Cannon C."/>
            <person name="Castanera R."/>
            <person name="Culley D."/>
            <person name="Daum C."/>
            <person name="Ezra D."/>
            <person name="Gonzalez J."/>
            <person name="Henrissat B."/>
            <person name="Kuo A."/>
            <person name="Liang C."/>
            <person name="Lipzen A."/>
            <person name="Lutzoni F."/>
            <person name="Magnuson J."/>
            <person name="Mondo S."/>
            <person name="Nolan M."/>
            <person name="Ohm R."/>
            <person name="Pangilinan J."/>
            <person name="Park H.-J."/>
            <person name="Ramirez L."/>
            <person name="Alfaro M."/>
            <person name="Sun H."/>
            <person name="Tritt A."/>
            <person name="Yoshinaga Y."/>
            <person name="Zwiers L.-H."/>
            <person name="Turgeon B."/>
            <person name="Goodwin S."/>
            <person name="Spatafora J."/>
            <person name="Crous P."/>
            <person name="Grigoriev I."/>
        </authorList>
    </citation>
    <scope>NUCLEOTIDE SEQUENCE</scope>
    <source>
        <strain evidence="1">CBS 525.71</strain>
    </source>
</reference>
<accession>A0ACB6SAH9</accession>
<comment type="caution">
    <text evidence="1">The sequence shown here is derived from an EMBL/GenBank/DDBJ whole genome shotgun (WGS) entry which is preliminary data.</text>
</comment>
<name>A0ACB6SAH9_9PLEO</name>
<feature type="non-terminal residue" evidence="1">
    <location>
        <position position="1019"/>
    </location>
</feature>
<proteinExistence type="predicted"/>
<evidence type="ECO:0000313" key="2">
    <source>
        <dbReference type="Proteomes" id="UP000799754"/>
    </source>
</evidence>
<protein>
    <submittedName>
        <fullName evidence="1">Uncharacterized protein</fullName>
    </submittedName>
</protein>
<dbReference type="Proteomes" id="UP000799754">
    <property type="component" value="Unassembled WGS sequence"/>
</dbReference>
<sequence>MDRRRLDAAAYTVGWICALPVELAAAQVMLDEEYLPHDDVSSTQYTLGRIGSHNVVLACLPAGQMGIGAAAFSAGQAMSNFTSIRFGLMVGIGGGAPSAEADVRLGDVVVSQPVRQHGGVVQYDFGKTGSGGRMTRTGSLNAPPKALLHAVTQLRAYRYQDRQDRGSLATHLSAFDQRPYFSRKKAGPDILFEATYHHSDGATCERCNKDSVVHRTARRADEEVAIHYGTIASGNQVIKDGPTRDRLSEELGGVLCFEMEAAGLMNDFPCLVVRGICDYADSHKNKAWQPYAAATAAACAKAILSLIPSVEVVKVAAVGEACKYRVPFSLKGVPVGKFAERPRDTQALEQALLPQENVKERQLLAVYGLGGVGKTQLAVNFARRRQNSFSSVLWLDGSSESSLKQSFAAFASRIPAGQIPEASRLYAASQGGSDVDAVVRDVLGWLSIADNSDWLLVVDNVDRDNQRREEDAEAYNVEEYLPEADHGSVLITTRLWHLGQLGERWEVRKVDKEQAQAIFKTWYGRGVDQEGDELLRLLDGLPLALAQAAAYMSETGTSFSIYTRLYKKQWRQLMEPHDGRHIPLRSYANGSVATTWTISYTAVRARNVAASNLLLLWAHLDNKSLWHGLLTAASRKSAVAAEQTAAWFGETARSEVKFIEAVRTLRSYSLVEEVGDQTGYSTHPVVHQWALHMQDSRQQTALSRLAVVLVGLAVPKSDEKNYWETQARLLQHAERCGKHIGGAVVDQGAEQGADAWEEEEEEDETQLWAVNNLGILYQDQGKPDKAEGMFTQALRGQTKALGEDHTSTLSIVNNLGNLYNTQGKLDKAEKMYTQALRGYAKALGEDHTSTLSIVGNLGTLYRDQGKLDKAEKMYTQALEGYTKALGEDHTSTLSIVGNLGTLYRDQGKLDKAEEMFTQALEGYTKALGKDHTSTLRTVGNLGTLYRYQGKLDKAEEMFTQALHGYEKAIGLESISTYVPALSTMWSLGSLSDILGRVDMARAWYSKALWGYEKVFGEDH</sequence>
<keyword evidence="2" id="KW-1185">Reference proteome</keyword>